<evidence type="ECO:0000313" key="2">
    <source>
        <dbReference type="EMBL" id="CAD2155516.1"/>
    </source>
</evidence>
<dbReference type="AlphaFoldDB" id="A0A6V7UE72"/>
<comment type="caution">
    <text evidence="2">The sequence shown here is derived from an EMBL/GenBank/DDBJ whole genome shotgun (WGS) entry which is preliminary data.</text>
</comment>
<accession>A0A6V7UE72</accession>
<dbReference type="Proteomes" id="UP000580250">
    <property type="component" value="Unassembled WGS sequence"/>
</dbReference>
<feature type="signal peptide" evidence="1">
    <location>
        <begin position="1"/>
        <end position="19"/>
    </location>
</feature>
<name>A0A6V7UE72_MELEN</name>
<evidence type="ECO:0000313" key="3">
    <source>
        <dbReference type="Proteomes" id="UP000580250"/>
    </source>
</evidence>
<reference evidence="2 3" key="1">
    <citation type="submission" date="2020-08" db="EMBL/GenBank/DDBJ databases">
        <authorList>
            <person name="Koutsovoulos G."/>
            <person name="Danchin GJ E."/>
        </authorList>
    </citation>
    <scope>NUCLEOTIDE SEQUENCE [LARGE SCALE GENOMIC DNA]</scope>
</reference>
<proteinExistence type="predicted"/>
<gene>
    <name evidence="2" type="ORF">MENT_LOCUS11892</name>
</gene>
<keyword evidence="1" id="KW-0732">Signal</keyword>
<organism evidence="2 3">
    <name type="scientific">Meloidogyne enterolobii</name>
    <name type="common">Root-knot nematode worm</name>
    <name type="synonym">Meloidogyne mayaguensis</name>
    <dbReference type="NCBI Taxonomy" id="390850"/>
    <lineage>
        <taxon>Eukaryota</taxon>
        <taxon>Metazoa</taxon>
        <taxon>Ecdysozoa</taxon>
        <taxon>Nematoda</taxon>
        <taxon>Chromadorea</taxon>
        <taxon>Rhabditida</taxon>
        <taxon>Tylenchina</taxon>
        <taxon>Tylenchomorpha</taxon>
        <taxon>Tylenchoidea</taxon>
        <taxon>Meloidogynidae</taxon>
        <taxon>Meloidogyninae</taxon>
        <taxon>Meloidogyne</taxon>
    </lineage>
</organism>
<feature type="chain" id="PRO_5028378619" evidence="1">
    <location>
        <begin position="20"/>
        <end position="113"/>
    </location>
</feature>
<protein>
    <submittedName>
        <fullName evidence="2">Uncharacterized protein</fullName>
    </submittedName>
</protein>
<evidence type="ECO:0000256" key="1">
    <source>
        <dbReference type="SAM" id="SignalP"/>
    </source>
</evidence>
<dbReference type="EMBL" id="CAJEWN010000059">
    <property type="protein sequence ID" value="CAD2155516.1"/>
    <property type="molecule type" value="Genomic_DNA"/>
</dbReference>
<sequence>MINLIIIIILILFIYFLFSKQIENKKNKNITMILPKILLANNEIKTSKEAYEQMTLVQKKIYLLRLFESNLTSTTPNSKEEKRILERQVYFYIFKKFYGKKKIRFGIQGVSIF</sequence>